<name>B6GBY3_9ACTN</name>
<proteinExistence type="predicted"/>
<sequence>MLFAFRSRKHRTEICPARGCAAIMPLGLGNSDNLLSSVTFNWKRLRRSPCQRRAP</sequence>
<reference evidence="1 2" key="1">
    <citation type="submission" date="2008-10" db="EMBL/GenBank/DDBJ databases">
        <title>Draft genome sequence of Collinsella stercoris (DSM 13279).</title>
        <authorList>
            <person name="Sudarsanam P."/>
            <person name="Ley R."/>
            <person name="Guruge J."/>
            <person name="Turnbaugh P.J."/>
            <person name="Mahowald M."/>
            <person name="Liep D."/>
            <person name="Gordon J."/>
        </authorList>
    </citation>
    <scope>NUCLEOTIDE SEQUENCE [LARGE SCALE GENOMIC DNA]</scope>
    <source>
        <strain evidence="1 2">DSM 13279</strain>
    </source>
</reference>
<dbReference type="HOGENOM" id="CLU_3024298_0_0_11"/>
<comment type="caution">
    <text evidence="1">The sequence shown here is derived from an EMBL/GenBank/DDBJ whole genome shotgun (WGS) entry which is preliminary data.</text>
</comment>
<organism evidence="1 2">
    <name type="scientific">Collinsella stercoris DSM 13279</name>
    <dbReference type="NCBI Taxonomy" id="445975"/>
    <lineage>
        <taxon>Bacteria</taxon>
        <taxon>Bacillati</taxon>
        <taxon>Actinomycetota</taxon>
        <taxon>Coriobacteriia</taxon>
        <taxon>Coriobacteriales</taxon>
        <taxon>Coriobacteriaceae</taxon>
        <taxon>Collinsella</taxon>
    </lineage>
</organism>
<protein>
    <submittedName>
        <fullName evidence="1">Uncharacterized protein</fullName>
    </submittedName>
</protein>
<dbReference type="Proteomes" id="UP000003560">
    <property type="component" value="Unassembled WGS sequence"/>
</dbReference>
<dbReference type="AlphaFoldDB" id="B6GBY3"/>
<keyword evidence="2" id="KW-1185">Reference proteome</keyword>
<gene>
    <name evidence="1" type="ORF">COLSTE_01602</name>
</gene>
<accession>B6GBY3</accession>
<evidence type="ECO:0000313" key="2">
    <source>
        <dbReference type="Proteomes" id="UP000003560"/>
    </source>
</evidence>
<evidence type="ECO:0000313" key="1">
    <source>
        <dbReference type="EMBL" id="EEA90247.1"/>
    </source>
</evidence>
<dbReference type="EMBL" id="ABXJ01000083">
    <property type="protein sequence ID" value="EEA90247.1"/>
    <property type="molecule type" value="Genomic_DNA"/>
</dbReference>
<dbReference type="STRING" id="445975.COLSTE_01602"/>
<reference evidence="1 2" key="2">
    <citation type="submission" date="2008-10" db="EMBL/GenBank/DDBJ databases">
        <authorList>
            <person name="Fulton L."/>
            <person name="Clifton S."/>
            <person name="Fulton B."/>
            <person name="Xu J."/>
            <person name="Minx P."/>
            <person name="Pepin K.H."/>
            <person name="Johnson M."/>
            <person name="Thiruvilangam P."/>
            <person name="Bhonagiri V."/>
            <person name="Nash W.E."/>
            <person name="Mardis E.R."/>
            <person name="Wilson R.K."/>
        </authorList>
    </citation>
    <scope>NUCLEOTIDE SEQUENCE [LARGE SCALE GENOMIC DNA]</scope>
    <source>
        <strain evidence="1 2">DSM 13279</strain>
    </source>
</reference>